<protein>
    <submittedName>
        <fullName evidence="2">Uncharacterized protein</fullName>
    </submittedName>
</protein>
<dbReference type="OrthoDB" id="4848802at2759"/>
<name>A0A4U6X4I4_9PEZI</name>
<feature type="compositionally biased region" description="Polar residues" evidence="1">
    <location>
        <begin position="1"/>
        <end position="11"/>
    </location>
</feature>
<feature type="region of interest" description="Disordered" evidence="1">
    <location>
        <begin position="1"/>
        <end position="134"/>
    </location>
</feature>
<accession>A0A4U6X4I4</accession>
<dbReference type="AlphaFoldDB" id="A0A4U6X4I4"/>
<proteinExistence type="predicted"/>
<dbReference type="EMBL" id="PJEX01000414">
    <property type="protein sequence ID" value="TKW50291.1"/>
    <property type="molecule type" value="Genomic_DNA"/>
</dbReference>
<feature type="compositionally biased region" description="Acidic residues" evidence="1">
    <location>
        <begin position="104"/>
        <end position="128"/>
    </location>
</feature>
<feature type="compositionally biased region" description="Basic residues" evidence="1">
    <location>
        <begin position="15"/>
        <end position="31"/>
    </location>
</feature>
<sequence length="273" mass="29820">MQTASSTQESLCKQKASRRKERKAAKRRNKRQLQNSPKCAENAELPAPTASDVNPDIKKEQPDRHTNSVPITDPDSESEWEGFPDPPAPAAHISSPTTEADVANLEDADNENPDSEEDAGSNDFDDLPAIEGKNGIGSLQESIAHQFPGNPRPATHALRDLLDPKLTKELGGVRGPSHPSLYTADQLAVATRLWFRNHRNKNVVMGIVFKNGDSVVDAAGDRRNAKILWIGLKDVGIPRKDQGLKINSFMGVPIVPAKAREDGKKYLATGGWR</sequence>
<organism evidence="2 3">
    <name type="scientific">Colletotrichum tanaceti</name>
    <dbReference type="NCBI Taxonomy" id="1306861"/>
    <lineage>
        <taxon>Eukaryota</taxon>
        <taxon>Fungi</taxon>
        <taxon>Dikarya</taxon>
        <taxon>Ascomycota</taxon>
        <taxon>Pezizomycotina</taxon>
        <taxon>Sordariomycetes</taxon>
        <taxon>Hypocreomycetidae</taxon>
        <taxon>Glomerellales</taxon>
        <taxon>Glomerellaceae</taxon>
        <taxon>Colletotrichum</taxon>
        <taxon>Colletotrichum destructivum species complex</taxon>
    </lineage>
</organism>
<dbReference type="Proteomes" id="UP000310108">
    <property type="component" value="Unassembled WGS sequence"/>
</dbReference>
<evidence type="ECO:0000256" key="1">
    <source>
        <dbReference type="SAM" id="MobiDB-lite"/>
    </source>
</evidence>
<reference evidence="2 3" key="1">
    <citation type="journal article" date="2019" name="PLoS ONE">
        <title>Comparative genome analysis indicates high evolutionary potential of pathogenicity genes in Colletotrichum tanaceti.</title>
        <authorList>
            <person name="Lelwala R.V."/>
            <person name="Korhonen P.K."/>
            <person name="Young N.D."/>
            <person name="Scott J.B."/>
            <person name="Ades P.A."/>
            <person name="Gasser R.B."/>
            <person name="Taylor P.W.J."/>
        </authorList>
    </citation>
    <scope>NUCLEOTIDE SEQUENCE [LARGE SCALE GENOMIC DNA]</scope>
    <source>
        <strain evidence="2">BRIP57314</strain>
    </source>
</reference>
<keyword evidence="3" id="KW-1185">Reference proteome</keyword>
<gene>
    <name evidence="2" type="ORF">CTA1_4370</name>
</gene>
<evidence type="ECO:0000313" key="3">
    <source>
        <dbReference type="Proteomes" id="UP000310108"/>
    </source>
</evidence>
<comment type="caution">
    <text evidence="2">The sequence shown here is derived from an EMBL/GenBank/DDBJ whole genome shotgun (WGS) entry which is preliminary data.</text>
</comment>
<feature type="compositionally biased region" description="Basic and acidic residues" evidence="1">
    <location>
        <begin position="55"/>
        <end position="66"/>
    </location>
</feature>
<evidence type="ECO:0000313" key="2">
    <source>
        <dbReference type="EMBL" id="TKW50291.1"/>
    </source>
</evidence>